<keyword evidence="1" id="KW-0732">Signal</keyword>
<name>A0AAE3GGP6_9PSEU</name>
<proteinExistence type="predicted"/>
<feature type="signal peptide" evidence="1">
    <location>
        <begin position="1"/>
        <end position="22"/>
    </location>
</feature>
<protein>
    <submittedName>
        <fullName evidence="3">Peptidoglycan-binding (PGRP) domain of peptidoglycan hydrolases-containing protein</fullName>
    </submittedName>
</protein>
<comment type="caution">
    <text evidence="3">The sequence shown here is derived from an EMBL/GenBank/DDBJ whole genome shotgun (WGS) entry which is preliminary data.</text>
</comment>
<dbReference type="GO" id="GO:0016787">
    <property type="term" value="F:hydrolase activity"/>
    <property type="evidence" value="ECO:0007669"/>
    <property type="project" value="UniProtKB-KW"/>
</dbReference>
<reference evidence="3" key="1">
    <citation type="submission" date="2022-06" db="EMBL/GenBank/DDBJ databases">
        <title>Genomic Encyclopedia of Archaeal and Bacterial Type Strains, Phase II (KMG-II): from individual species to whole genera.</title>
        <authorList>
            <person name="Goeker M."/>
        </authorList>
    </citation>
    <scope>NUCLEOTIDE SEQUENCE</scope>
    <source>
        <strain evidence="3">DSM 43935</strain>
    </source>
</reference>
<dbReference type="Gene3D" id="1.10.101.10">
    <property type="entry name" value="PGBD-like superfamily/PGBD"/>
    <property type="match status" value="2"/>
</dbReference>
<dbReference type="InterPro" id="IPR036366">
    <property type="entry name" value="PGBDSf"/>
</dbReference>
<dbReference type="SUPFAM" id="SSF47090">
    <property type="entry name" value="PGBD-like"/>
    <property type="match status" value="2"/>
</dbReference>
<feature type="chain" id="PRO_5041982162" evidence="1">
    <location>
        <begin position="23"/>
        <end position="333"/>
    </location>
</feature>
<keyword evidence="4" id="KW-1185">Reference proteome</keyword>
<dbReference type="SUPFAM" id="SSF54001">
    <property type="entry name" value="Cysteine proteinases"/>
    <property type="match status" value="1"/>
</dbReference>
<dbReference type="InterPro" id="IPR036365">
    <property type="entry name" value="PGBD-like_sf"/>
</dbReference>
<dbReference type="Proteomes" id="UP001206128">
    <property type="component" value="Unassembled WGS sequence"/>
</dbReference>
<keyword evidence="3" id="KW-0378">Hydrolase</keyword>
<dbReference type="RefSeq" id="WP_253774130.1">
    <property type="nucleotide sequence ID" value="NZ_JAMTCK010000009.1"/>
</dbReference>
<dbReference type="Pfam" id="PF01471">
    <property type="entry name" value="PG_binding_1"/>
    <property type="match status" value="2"/>
</dbReference>
<evidence type="ECO:0000313" key="4">
    <source>
        <dbReference type="Proteomes" id="UP001206128"/>
    </source>
</evidence>
<evidence type="ECO:0000313" key="3">
    <source>
        <dbReference type="EMBL" id="MCP2167358.1"/>
    </source>
</evidence>
<dbReference type="AlphaFoldDB" id="A0AAE3GGP6"/>
<evidence type="ECO:0000256" key="1">
    <source>
        <dbReference type="SAM" id="SignalP"/>
    </source>
</evidence>
<organism evidence="3 4">
    <name type="scientific">Goodfellowiella coeruleoviolacea</name>
    <dbReference type="NCBI Taxonomy" id="334858"/>
    <lineage>
        <taxon>Bacteria</taxon>
        <taxon>Bacillati</taxon>
        <taxon>Actinomycetota</taxon>
        <taxon>Actinomycetes</taxon>
        <taxon>Pseudonocardiales</taxon>
        <taxon>Pseudonocardiaceae</taxon>
        <taxon>Goodfellowiella</taxon>
    </lineage>
</organism>
<feature type="domain" description="Peptidoglycan binding-like" evidence="2">
    <location>
        <begin position="273"/>
        <end position="329"/>
    </location>
</feature>
<gene>
    <name evidence="3" type="ORF">LX83_004231</name>
</gene>
<dbReference type="EMBL" id="JAMTCK010000009">
    <property type="protein sequence ID" value="MCP2167358.1"/>
    <property type="molecule type" value="Genomic_DNA"/>
</dbReference>
<dbReference type="InterPro" id="IPR038765">
    <property type="entry name" value="Papain-like_cys_pep_sf"/>
</dbReference>
<sequence length="333" mass="35419">MRTRAVLVLAALLTVLCGPAIARAPVAAAEPDLVAAGHPTADLRLTRDDILTRGRSWLDERVPYSQTASHTNQYGTYRQDCSGYVSMAWGLKVVRWTGNIMEVATRIDKKDLLPGDALWVHTSSHQHMGLFVRWADAARTQPVVWEERHSGTVASQQTWSAARTAEFTAIRYRNVIEGDVKTCAAVNLTHPHYPQLSTGATGDLVRTAQCLLTGAGFSTGADGPTGSFDDTTASAARQFQAKVGLGQTGVVDAHTWTALLARGSTPLVQNGSSGDAVLRVQRALNAALDAGLDADGEFGPKTTAAVKQYQSTRGLDADGVVGPNTWAALQAGK</sequence>
<dbReference type="Gene3D" id="3.90.1720.10">
    <property type="entry name" value="endopeptidase domain like (from Nostoc punctiforme)"/>
    <property type="match status" value="1"/>
</dbReference>
<dbReference type="InterPro" id="IPR002477">
    <property type="entry name" value="Peptidoglycan-bd-like"/>
</dbReference>
<accession>A0AAE3GGP6</accession>
<evidence type="ECO:0000259" key="2">
    <source>
        <dbReference type="Pfam" id="PF01471"/>
    </source>
</evidence>
<feature type="domain" description="Peptidoglycan binding-like" evidence="2">
    <location>
        <begin position="201"/>
        <end position="259"/>
    </location>
</feature>